<dbReference type="EMBL" id="BKCJ010006183">
    <property type="protein sequence ID" value="GEU70794.1"/>
    <property type="molecule type" value="Genomic_DNA"/>
</dbReference>
<accession>A0A6L2ME69</accession>
<comment type="caution">
    <text evidence="2">The sequence shown here is derived from an EMBL/GenBank/DDBJ whole genome shotgun (WGS) entry which is preliminary data.</text>
</comment>
<organism evidence="2">
    <name type="scientific">Tanacetum cinerariifolium</name>
    <name type="common">Dalmatian daisy</name>
    <name type="synonym">Chrysanthemum cinerariifolium</name>
    <dbReference type="NCBI Taxonomy" id="118510"/>
    <lineage>
        <taxon>Eukaryota</taxon>
        <taxon>Viridiplantae</taxon>
        <taxon>Streptophyta</taxon>
        <taxon>Embryophyta</taxon>
        <taxon>Tracheophyta</taxon>
        <taxon>Spermatophyta</taxon>
        <taxon>Magnoliopsida</taxon>
        <taxon>eudicotyledons</taxon>
        <taxon>Gunneridae</taxon>
        <taxon>Pentapetalae</taxon>
        <taxon>asterids</taxon>
        <taxon>campanulids</taxon>
        <taxon>Asterales</taxon>
        <taxon>Asteraceae</taxon>
        <taxon>Asteroideae</taxon>
        <taxon>Anthemideae</taxon>
        <taxon>Anthemidinae</taxon>
        <taxon>Tanacetum</taxon>
    </lineage>
</organism>
<evidence type="ECO:0000256" key="1">
    <source>
        <dbReference type="SAM" id="MobiDB-lite"/>
    </source>
</evidence>
<feature type="region of interest" description="Disordered" evidence="1">
    <location>
        <begin position="144"/>
        <end position="214"/>
    </location>
</feature>
<proteinExistence type="predicted"/>
<reference evidence="2" key="1">
    <citation type="journal article" date="2019" name="Sci. Rep.">
        <title>Draft genome of Tanacetum cinerariifolium, the natural source of mosquito coil.</title>
        <authorList>
            <person name="Yamashiro T."/>
            <person name="Shiraishi A."/>
            <person name="Satake H."/>
            <person name="Nakayama K."/>
        </authorList>
    </citation>
    <scope>NUCLEOTIDE SEQUENCE</scope>
</reference>
<gene>
    <name evidence="2" type="ORF">Tci_042772</name>
</gene>
<dbReference type="AlphaFoldDB" id="A0A6L2ME69"/>
<feature type="compositionally biased region" description="Basic and acidic residues" evidence="1">
    <location>
        <begin position="188"/>
        <end position="214"/>
    </location>
</feature>
<name>A0A6L2ME69_TANCI</name>
<evidence type="ECO:0000313" key="2">
    <source>
        <dbReference type="EMBL" id="GEU70794.1"/>
    </source>
</evidence>
<protein>
    <submittedName>
        <fullName evidence="2">Uncharacterized protein</fullName>
    </submittedName>
</protein>
<sequence>MRVINRGRVTNLEKDVSDIKQVDQYAQALSFIPAIVDRYMDNKLREAINMAIQAHNFNCREEAKADKREYIELVDSTSSYKAVATLSEFELTKILIDKMEKNKLFNIADYKRELYGTLVKSYNTDKDLFKSYGKVFLLKRSRDDRDKDRDPFAGSDRGTKKRKSRKMPSLPEIQGMQQDQEFITGDNAEQHNDKEVTKADWFKKLERPPTPDPD</sequence>